<feature type="non-terminal residue" evidence="1">
    <location>
        <position position="1"/>
    </location>
</feature>
<evidence type="ECO:0000313" key="1">
    <source>
        <dbReference type="EMBL" id="BAK04708.1"/>
    </source>
</evidence>
<proteinExistence type="evidence at transcript level"/>
<reference evidence="1" key="1">
    <citation type="journal article" date="2011" name="Plant Physiol.">
        <title>Comprehensive sequence analysis of 24,783 barley full-length cDNAs derived from 12 clone libraries.</title>
        <authorList>
            <person name="Matsumoto T."/>
            <person name="Tanaka T."/>
            <person name="Sakai H."/>
            <person name="Amano N."/>
            <person name="Kanamori H."/>
            <person name="Kurita K."/>
            <person name="Kikuta A."/>
            <person name="Kamiya K."/>
            <person name="Yamamoto M."/>
            <person name="Ikawa H."/>
            <person name="Fujii N."/>
            <person name="Hori K."/>
            <person name="Itoh T."/>
            <person name="Sato K."/>
        </authorList>
    </citation>
    <scope>NUCLEOTIDE SEQUENCE</scope>
    <source>
        <tissue evidence="1">Flower</tissue>
    </source>
</reference>
<sequence length="116" mass="12515">LACGWVRLLACHDRTRDAALSRWRGRHERHLCGNAGTVGRAGGVQDRRAGHELVAVAAAMPSSRPPTRPSVPPYPVACSSSTLPSCSSSPLTSASVIFVLLCQRRRAMRTCFSMKN</sequence>
<name>F2EBI6_HORVV</name>
<organism evidence="1">
    <name type="scientific">Hordeum vulgare subsp. vulgare</name>
    <name type="common">Domesticated barley</name>
    <dbReference type="NCBI Taxonomy" id="112509"/>
    <lineage>
        <taxon>Eukaryota</taxon>
        <taxon>Viridiplantae</taxon>
        <taxon>Streptophyta</taxon>
        <taxon>Embryophyta</taxon>
        <taxon>Tracheophyta</taxon>
        <taxon>Spermatophyta</taxon>
        <taxon>Magnoliopsida</taxon>
        <taxon>Liliopsida</taxon>
        <taxon>Poales</taxon>
        <taxon>Poaceae</taxon>
        <taxon>BOP clade</taxon>
        <taxon>Pooideae</taxon>
        <taxon>Triticodae</taxon>
        <taxon>Triticeae</taxon>
        <taxon>Hordeinae</taxon>
        <taxon>Hordeum</taxon>
    </lineage>
</organism>
<accession>F2EBI6</accession>
<dbReference type="AlphaFoldDB" id="F2EBI6"/>
<protein>
    <submittedName>
        <fullName evidence="1">Predicted protein</fullName>
    </submittedName>
</protein>
<dbReference type="EMBL" id="AK373511">
    <property type="protein sequence ID" value="BAK04708.1"/>
    <property type="molecule type" value="mRNA"/>
</dbReference>